<evidence type="ECO:0000256" key="15">
    <source>
        <dbReference type="ARBA" id="ARBA00034617"/>
    </source>
</evidence>
<evidence type="ECO:0000256" key="7">
    <source>
        <dbReference type="ARBA" id="ARBA00022801"/>
    </source>
</evidence>
<evidence type="ECO:0000259" key="18">
    <source>
        <dbReference type="PROSITE" id="PS51192"/>
    </source>
</evidence>
<dbReference type="CDD" id="cd17920">
    <property type="entry name" value="DEXHc_RecQ"/>
    <property type="match status" value="1"/>
</dbReference>
<dbReference type="SMART" id="SM00956">
    <property type="entry name" value="RQC"/>
    <property type="match status" value="1"/>
</dbReference>
<dbReference type="SUPFAM" id="SSF52540">
    <property type="entry name" value="P-loop containing nucleoside triphosphate hydrolases"/>
    <property type="match status" value="1"/>
</dbReference>
<comment type="caution">
    <text evidence="20">The sequence shown here is derived from an EMBL/GenBank/DDBJ whole genome shotgun (WGS) entry which is preliminary data.</text>
</comment>
<keyword evidence="13" id="KW-0234">DNA repair</keyword>
<dbReference type="SMART" id="SM00490">
    <property type="entry name" value="HELICc"/>
    <property type="match status" value="1"/>
</dbReference>
<dbReference type="PROSITE" id="PS51194">
    <property type="entry name" value="HELICASE_CTER"/>
    <property type="match status" value="1"/>
</dbReference>
<gene>
    <name evidence="20" type="primary">recQ</name>
    <name evidence="20" type="ORF">ACFFLI_08750</name>
</gene>
<evidence type="ECO:0000259" key="17">
    <source>
        <dbReference type="PROSITE" id="PS50967"/>
    </source>
</evidence>
<dbReference type="InterPro" id="IPR001650">
    <property type="entry name" value="Helicase_C-like"/>
</dbReference>
<proteinExistence type="inferred from homology"/>
<dbReference type="SMART" id="SM00341">
    <property type="entry name" value="HRDC"/>
    <property type="match status" value="1"/>
</dbReference>
<comment type="catalytic activity">
    <reaction evidence="15">
        <text>Couples ATP hydrolysis with the unwinding of duplex DNA by translocating in the 3'-5' direction.</text>
        <dbReference type="EC" id="5.6.2.4"/>
    </reaction>
</comment>
<accession>A0ABV5WVX2</accession>
<dbReference type="Proteomes" id="UP001589691">
    <property type="component" value="Unassembled WGS sequence"/>
</dbReference>
<keyword evidence="14" id="KW-0413">Isomerase</keyword>
<comment type="similarity">
    <text evidence="3">Belongs to the helicase family. RecQ subfamily.</text>
</comment>
<dbReference type="InterPro" id="IPR027417">
    <property type="entry name" value="P-loop_NTPase"/>
</dbReference>
<comment type="cofactor">
    <cofactor evidence="2">
        <name>Zn(2+)</name>
        <dbReference type="ChEBI" id="CHEBI:29105"/>
    </cofactor>
</comment>
<dbReference type="EC" id="5.6.2.4" evidence="16"/>
<evidence type="ECO:0000313" key="20">
    <source>
        <dbReference type="EMBL" id="MFB9769945.1"/>
    </source>
</evidence>
<evidence type="ECO:0000313" key="21">
    <source>
        <dbReference type="Proteomes" id="UP001589691"/>
    </source>
</evidence>
<dbReference type="Gene3D" id="1.10.150.80">
    <property type="entry name" value="HRDC domain"/>
    <property type="match status" value="1"/>
</dbReference>
<keyword evidence="12" id="KW-0233">DNA recombination</keyword>
<protein>
    <recommendedName>
        <fullName evidence="16">DNA helicase RecQ</fullName>
        <ecNumber evidence="16">5.6.2.4</ecNumber>
    </recommendedName>
</protein>
<dbReference type="SUPFAM" id="SSF46785">
    <property type="entry name" value="Winged helix' DNA-binding domain"/>
    <property type="match status" value="1"/>
</dbReference>
<name>A0ABV5WVX2_9LACO</name>
<evidence type="ECO:0000256" key="6">
    <source>
        <dbReference type="ARBA" id="ARBA00022763"/>
    </source>
</evidence>
<evidence type="ECO:0000256" key="11">
    <source>
        <dbReference type="ARBA" id="ARBA00023125"/>
    </source>
</evidence>
<keyword evidence="9" id="KW-0862">Zinc</keyword>
<evidence type="ECO:0000256" key="4">
    <source>
        <dbReference type="ARBA" id="ARBA00022723"/>
    </source>
</evidence>
<dbReference type="Pfam" id="PF00270">
    <property type="entry name" value="DEAD"/>
    <property type="match status" value="1"/>
</dbReference>
<evidence type="ECO:0000256" key="13">
    <source>
        <dbReference type="ARBA" id="ARBA00023204"/>
    </source>
</evidence>
<dbReference type="InterPro" id="IPR014001">
    <property type="entry name" value="Helicase_ATP-bd"/>
</dbReference>
<feature type="domain" description="HRDC" evidence="17">
    <location>
        <begin position="514"/>
        <end position="594"/>
    </location>
</feature>
<dbReference type="PROSITE" id="PS51192">
    <property type="entry name" value="HELICASE_ATP_BIND_1"/>
    <property type="match status" value="1"/>
</dbReference>
<dbReference type="PANTHER" id="PTHR13710">
    <property type="entry name" value="DNA HELICASE RECQ FAMILY MEMBER"/>
    <property type="match status" value="1"/>
</dbReference>
<dbReference type="InterPro" id="IPR036390">
    <property type="entry name" value="WH_DNA-bd_sf"/>
</dbReference>
<dbReference type="EMBL" id="JBHLZY010000020">
    <property type="protein sequence ID" value="MFB9769945.1"/>
    <property type="molecule type" value="Genomic_DNA"/>
</dbReference>
<dbReference type="NCBIfam" id="TIGR01389">
    <property type="entry name" value="recQ"/>
    <property type="match status" value="1"/>
</dbReference>
<dbReference type="InterPro" id="IPR004589">
    <property type="entry name" value="DNA_helicase_ATP-dep_RecQ"/>
</dbReference>
<dbReference type="InterPro" id="IPR018982">
    <property type="entry name" value="RQC_domain"/>
</dbReference>
<organism evidence="20 21">
    <name type="scientific">Lactiplantibacillus modestisalitolerans</name>
    <dbReference type="NCBI Taxonomy" id="1457219"/>
    <lineage>
        <taxon>Bacteria</taxon>
        <taxon>Bacillati</taxon>
        <taxon>Bacillota</taxon>
        <taxon>Bacilli</taxon>
        <taxon>Lactobacillales</taxon>
        <taxon>Lactobacillaceae</taxon>
        <taxon>Lactiplantibacillus</taxon>
    </lineage>
</organism>
<feature type="domain" description="Helicase C-terminal" evidence="19">
    <location>
        <begin position="216"/>
        <end position="367"/>
    </location>
</feature>
<evidence type="ECO:0000256" key="1">
    <source>
        <dbReference type="ARBA" id="ARBA00001946"/>
    </source>
</evidence>
<dbReference type="SUPFAM" id="SSF47819">
    <property type="entry name" value="HRDC-like"/>
    <property type="match status" value="1"/>
</dbReference>
<dbReference type="InterPro" id="IPR044876">
    <property type="entry name" value="HRDC_dom_sf"/>
</dbReference>
<evidence type="ECO:0000256" key="14">
    <source>
        <dbReference type="ARBA" id="ARBA00023235"/>
    </source>
</evidence>
<dbReference type="InterPro" id="IPR002121">
    <property type="entry name" value="HRDC_dom"/>
</dbReference>
<evidence type="ECO:0000256" key="12">
    <source>
        <dbReference type="ARBA" id="ARBA00023172"/>
    </source>
</evidence>
<evidence type="ECO:0000256" key="5">
    <source>
        <dbReference type="ARBA" id="ARBA00022741"/>
    </source>
</evidence>
<dbReference type="InterPro" id="IPR011545">
    <property type="entry name" value="DEAD/DEAH_box_helicase_dom"/>
</dbReference>
<dbReference type="Gene3D" id="3.40.50.300">
    <property type="entry name" value="P-loop containing nucleotide triphosphate hydrolases"/>
    <property type="match status" value="2"/>
</dbReference>
<dbReference type="Pfam" id="PF09382">
    <property type="entry name" value="RQC"/>
    <property type="match status" value="1"/>
</dbReference>
<dbReference type="InterPro" id="IPR010997">
    <property type="entry name" value="HRDC-like_sf"/>
</dbReference>
<sequence>MDLAAAQQVLKTTFGYDEFRPGQRAVIEQVLAGENTLAIMPTGGGKSLCYQIPALLFRGLTVVVSPLISLMKDQVDALNDNGIAATFINSALDQQEINQRLQELRAGDYTLLYVAPERLDSDYFLRALGQLPIELLAIDEAHCISQWGHDFRPSYLALSTAIEQLPTHPQVLALTATATEQVATDIRQLLNIAADNEVNTGFARDNLNLAVVKDQDTDRYILDYLKANQGEAGIIYASTRKEVMRLTALLQKRAIKAAPYHAGLDPDVRRQNQEDFLYDRVDVMVATNAFGMGIDKSNVRFVIHAQVPGTLEAYYQEAGRAGRDGLSSEAILIFRPADIQLQHYFIDESEMDDEHRHQAYKKLQAVTRYANTQGCLQQFILKYFGEDSEPCGRCSNCTDQREEKDITTATQQVLSCVVRLHSRFGKGVVAQVLTGANNQRIRDNHLSELSTYGLMAGQRQKTVSDLIDFLTAAGYLQSVGGQFPTLTVTASGVGVLKGETQVYRKTAQTVKQAAPENSALFEQLRTLRHQLAEEQQVPPFVIFSDKTLHSMCDLMPETDDDFLKVRGVGMSKLEKYGETFMATIRAAAREAEATESTASTGSVQ</sequence>
<evidence type="ECO:0000256" key="3">
    <source>
        <dbReference type="ARBA" id="ARBA00005446"/>
    </source>
</evidence>
<evidence type="ECO:0000256" key="2">
    <source>
        <dbReference type="ARBA" id="ARBA00001947"/>
    </source>
</evidence>
<dbReference type="RefSeq" id="WP_137641652.1">
    <property type="nucleotide sequence ID" value="NZ_BJEA01000001.1"/>
</dbReference>
<dbReference type="Pfam" id="PF00570">
    <property type="entry name" value="HRDC"/>
    <property type="match status" value="1"/>
</dbReference>
<dbReference type="InterPro" id="IPR036388">
    <property type="entry name" value="WH-like_DNA-bd_sf"/>
</dbReference>
<keyword evidence="10" id="KW-0067">ATP-binding</keyword>
<keyword evidence="7" id="KW-0378">Hydrolase</keyword>
<evidence type="ECO:0000256" key="8">
    <source>
        <dbReference type="ARBA" id="ARBA00022806"/>
    </source>
</evidence>
<keyword evidence="6" id="KW-0227">DNA damage</keyword>
<keyword evidence="21" id="KW-1185">Reference proteome</keyword>
<keyword evidence="8 20" id="KW-0347">Helicase</keyword>
<dbReference type="InterPro" id="IPR006293">
    <property type="entry name" value="DNA_helicase_ATP-dep_RecQ_bac"/>
</dbReference>
<dbReference type="SMART" id="SM00487">
    <property type="entry name" value="DEXDc"/>
    <property type="match status" value="1"/>
</dbReference>
<keyword evidence="5" id="KW-0547">Nucleotide-binding</keyword>
<comment type="cofactor">
    <cofactor evidence="1">
        <name>Mg(2+)</name>
        <dbReference type="ChEBI" id="CHEBI:18420"/>
    </cofactor>
</comment>
<keyword evidence="4" id="KW-0479">Metal-binding</keyword>
<dbReference type="Gene3D" id="1.10.10.10">
    <property type="entry name" value="Winged helix-like DNA-binding domain superfamily/Winged helix DNA-binding domain"/>
    <property type="match status" value="1"/>
</dbReference>
<dbReference type="PANTHER" id="PTHR13710:SF105">
    <property type="entry name" value="ATP-DEPENDENT DNA HELICASE Q1"/>
    <property type="match status" value="1"/>
</dbReference>
<dbReference type="InterPro" id="IPR032284">
    <property type="entry name" value="RecQ_Zn-bd"/>
</dbReference>
<dbReference type="Pfam" id="PF00271">
    <property type="entry name" value="Helicase_C"/>
    <property type="match status" value="1"/>
</dbReference>
<keyword evidence="11" id="KW-0238">DNA-binding</keyword>
<evidence type="ECO:0000256" key="16">
    <source>
        <dbReference type="NCBIfam" id="TIGR01389"/>
    </source>
</evidence>
<dbReference type="PROSITE" id="PS50967">
    <property type="entry name" value="HRDC"/>
    <property type="match status" value="1"/>
</dbReference>
<dbReference type="NCBIfam" id="TIGR00614">
    <property type="entry name" value="recQ_fam"/>
    <property type="match status" value="1"/>
</dbReference>
<dbReference type="Pfam" id="PF16124">
    <property type="entry name" value="RecQ_Zn_bind"/>
    <property type="match status" value="1"/>
</dbReference>
<reference evidence="20 21" key="1">
    <citation type="submission" date="2024-09" db="EMBL/GenBank/DDBJ databases">
        <authorList>
            <person name="Sun Q."/>
            <person name="Mori K."/>
        </authorList>
    </citation>
    <scope>NUCLEOTIDE SEQUENCE [LARGE SCALE GENOMIC DNA]</scope>
    <source>
        <strain evidence="20 21">TBRC 4576</strain>
    </source>
</reference>
<evidence type="ECO:0000256" key="10">
    <source>
        <dbReference type="ARBA" id="ARBA00022840"/>
    </source>
</evidence>
<evidence type="ECO:0000259" key="19">
    <source>
        <dbReference type="PROSITE" id="PS51194"/>
    </source>
</evidence>
<evidence type="ECO:0000256" key="9">
    <source>
        <dbReference type="ARBA" id="ARBA00022833"/>
    </source>
</evidence>
<feature type="domain" description="Helicase ATP-binding" evidence="18">
    <location>
        <begin position="27"/>
        <end position="196"/>
    </location>
</feature>
<dbReference type="GO" id="GO:0004386">
    <property type="term" value="F:helicase activity"/>
    <property type="evidence" value="ECO:0007669"/>
    <property type="project" value="UniProtKB-KW"/>
</dbReference>